<sequence>MAEQAGADAGSLARRLADLEEGLAPARPEATPGLRILGYGEVSAVLVLADVPGLVLKRMSGFADQRAAETYGELVTDYVAAVRSAGVPVVETEVLVVRRTGRTPVTYLVQPEVAGDRIGHSIMRTADDAAHETLLHRVLDAVLAVREKAAEDVAVDAQLSNWYLAPDTSGPPTLLDVGTPFLRRGGRQAMDAEIILSTAPAPLRPVFRRLGTVHAYFEDYFEPRTAAVDLLGNYHKEGRPDRIDAALEVVNQWLEPLGASPITRRDVDRYYRSDARLLGFWLQARRAERAVRLRTGRGYDFILPGRVRR</sequence>
<keyword evidence="2" id="KW-1185">Reference proteome</keyword>
<dbReference type="RefSeq" id="WP_378585837.1">
    <property type="nucleotide sequence ID" value="NZ_JBHSKD010000002.1"/>
</dbReference>
<dbReference type="Proteomes" id="UP001596087">
    <property type="component" value="Unassembled WGS sequence"/>
</dbReference>
<proteinExistence type="predicted"/>
<protein>
    <submittedName>
        <fullName evidence="1">DUF6206 family protein</fullName>
    </submittedName>
</protein>
<dbReference type="Pfam" id="PF19709">
    <property type="entry name" value="DUF6206"/>
    <property type="match status" value="1"/>
</dbReference>
<accession>A0ABW0BE63</accession>
<organism evidence="1 2">
    <name type="scientific">Nocardioides taihuensis</name>
    <dbReference type="NCBI Taxonomy" id="1835606"/>
    <lineage>
        <taxon>Bacteria</taxon>
        <taxon>Bacillati</taxon>
        <taxon>Actinomycetota</taxon>
        <taxon>Actinomycetes</taxon>
        <taxon>Propionibacteriales</taxon>
        <taxon>Nocardioidaceae</taxon>
        <taxon>Nocardioides</taxon>
    </lineage>
</organism>
<reference evidence="2" key="1">
    <citation type="journal article" date="2019" name="Int. J. Syst. Evol. Microbiol.">
        <title>The Global Catalogue of Microorganisms (GCM) 10K type strain sequencing project: providing services to taxonomists for standard genome sequencing and annotation.</title>
        <authorList>
            <consortium name="The Broad Institute Genomics Platform"/>
            <consortium name="The Broad Institute Genome Sequencing Center for Infectious Disease"/>
            <person name="Wu L."/>
            <person name="Ma J."/>
        </authorList>
    </citation>
    <scope>NUCLEOTIDE SEQUENCE [LARGE SCALE GENOMIC DNA]</scope>
    <source>
        <strain evidence="2">DFY41</strain>
    </source>
</reference>
<comment type="caution">
    <text evidence="1">The sequence shown here is derived from an EMBL/GenBank/DDBJ whole genome shotgun (WGS) entry which is preliminary data.</text>
</comment>
<name>A0ABW0BE63_9ACTN</name>
<evidence type="ECO:0000313" key="1">
    <source>
        <dbReference type="EMBL" id="MFC5175298.1"/>
    </source>
</evidence>
<evidence type="ECO:0000313" key="2">
    <source>
        <dbReference type="Proteomes" id="UP001596087"/>
    </source>
</evidence>
<dbReference type="InterPro" id="IPR045780">
    <property type="entry name" value="DUF6206"/>
</dbReference>
<dbReference type="EMBL" id="JBHSKD010000002">
    <property type="protein sequence ID" value="MFC5175298.1"/>
    <property type="molecule type" value="Genomic_DNA"/>
</dbReference>
<gene>
    <name evidence="1" type="ORF">ACFPGP_01360</name>
</gene>